<evidence type="ECO:0000259" key="7">
    <source>
        <dbReference type="PROSITE" id="PS51162"/>
    </source>
</evidence>
<dbReference type="PANTHER" id="PTHR12352:SF3">
    <property type="entry name" value="NIDOGEN-2"/>
    <property type="match status" value="1"/>
</dbReference>
<dbReference type="AlphaFoldDB" id="A0AAJ7FLC7"/>
<dbReference type="GO" id="GO:0007160">
    <property type="term" value="P:cell-matrix adhesion"/>
    <property type="evidence" value="ECO:0007669"/>
    <property type="project" value="TreeGrafter"/>
</dbReference>
<gene>
    <name evidence="9" type="primary">LOC107268836</name>
</gene>
<feature type="domain" description="Thyroglobulin type-1" evidence="7">
    <location>
        <begin position="61"/>
        <end position="110"/>
    </location>
</feature>
<dbReference type="Pfam" id="PF00086">
    <property type="entry name" value="Thyroglobulin_1"/>
    <property type="match status" value="2"/>
</dbReference>
<dbReference type="SMART" id="SM00211">
    <property type="entry name" value="TY"/>
    <property type="match status" value="2"/>
</dbReference>
<keyword evidence="2" id="KW-0964">Secreted</keyword>
<dbReference type="PROSITE" id="PS51162">
    <property type="entry name" value="THYROGLOBULIN_1_2"/>
    <property type="match status" value="2"/>
</dbReference>
<feature type="disulfide bond" evidence="5">
    <location>
        <begin position="124"/>
        <end position="143"/>
    </location>
</feature>
<comment type="subcellular location">
    <subcellularLocation>
        <location evidence="1">Secreted</location>
    </subcellularLocation>
</comment>
<dbReference type="Proteomes" id="UP000694920">
    <property type="component" value="Unplaced"/>
</dbReference>
<evidence type="ECO:0000256" key="2">
    <source>
        <dbReference type="ARBA" id="ARBA00022525"/>
    </source>
</evidence>
<dbReference type="GO" id="GO:0005604">
    <property type="term" value="C:basement membrane"/>
    <property type="evidence" value="ECO:0007669"/>
    <property type="project" value="TreeGrafter"/>
</dbReference>
<keyword evidence="3" id="KW-0677">Repeat</keyword>
<dbReference type="SUPFAM" id="SSF57610">
    <property type="entry name" value="Thyroglobulin type-1 domain"/>
    <property type="match status" value="3"/>
</dbReference>
<evidence type="ECO:0000256" key="6">
    <source>
        <dbReference type="SAM" id="SignalP"/>
    </source>
</evidence>
<keyword evidence="4 5" id="KW-1015">Disulfide bond</keyword>
<keyword evidence="8" id="KW-1185">Reference proteome</keyword>
<name>A0AAJ7FLC7_CEPCN</name>
<dbReference type="InterPro" id="IPR000716">
    <property type="entry name" value="Thyroglobulin_1"/>
</dbReference>
<dbReference type="InterPro" id="IPR051950">
    <property type="entry name" value="Dev_reg/Prot_inhib"/>
</dbReference>
<keyword evidence="6" id="KW-0732">Signal</keyword>
<dbReference type="GeneID" id="107268836"/>
<feature type="chain" id="PRO_5042604325" evidence="6">
    <location>
        <begin position="25"/>
        <end position="328"/>
    </location>
</feature>
<comment type="caution">
    <text evidence="5">Lacks conserved residue(s) required for the propagation of feature annotation.</text>
</comment>
<feature type="domain" description="Thyroglobulin type-1" evidence="7">
    <location>
        <begin position="121"/>
        <end position="184"/>
    </location>
</feature>
<evidence type="ECO:0000256" key="4">
    <source>
        <dbReference type="ARBA" id="ARBA00023157"/>
    </source>
</evidence>
<evidence type="ECO:0000256" key="1">
    <source>
        <dbReference type="ARBA" id="ARBA00004613"/>
    </source>
</evidence>
<dbReference type="PANTHER" id="PTHR12352">
    <property type="entry name" value="SECRETED MODULAR CALCIUM-BINDING PROTEIN"/>
    <property type="match status" value="1"/>
</dbReference>
<dbReference type="GO" id="GO:0005615">
    <property type="term" value="C:extracellular space"/>
    <property type="evidence" value="ECO:0007669"/>
    <property type="project" value="TreeGrafter"/>
</dbReference>
<dbReference type="InterPro" id="IPR036857">
    <property type="entry name" value="Thyroglobulin_1_sf"/>
</dbReference>
<proteinExistence type="predicted"/>
<dbReference type="KEGG" id="ccin:107268836"/>
<dbReference type="Gene3D" id="4.10.800.10">
    <property type="entry name" value="Thyroglobulin type-1"/>
    <property type="match status" value="2"/>
</dbReference>
<dbReference type="RefSeq" id="XP_015597482.1">
    <property type="nucleotide sequence ID" value="XM_015741996.2"/>
</dbReference>
<feature type="signal peptide" evidence="6">
    <location>
        <begin position="1"/>
        <end position="24"/>
    </location>
</feature>
<reference evidence="9" key="1">
    <citation type="submission" date="2025-08" db="UniProtKB">
        <authorList>
            <consortium name="RefSeq"/>
        </authorList>
    </citation>
    <scope>IDENTIFICATION</scope>
</reference>
<accession>A0AAJ7FLC7</accession>
<evidence type="ECO:0000313" key="9">
    <source>
        <dbReference type="RefSeq" id="XP_015597482.1"/>
    </source>
</evidence>
<evidence type="ECO:0000256" key="3">
    <source>
        <dbReference type="ARBA" id="ARBA00022737"/>
    </source>
</evidence>
<evidence type="ECO:0000256" key="5">
    <source>
        <dbReference type="PROSITE-ProRule" id="PRU00500"/>
    </source>
</evidence>
<evidence type="ECO:0000313" key="8">
    <source>
        <dbReference type="Proteomes" id="UP000694920"/>
    </source>
</evidence>
<organism evidence="8 9">
    <name type="scientific">Cephus cinctus</name>
    <name type="common">Wheat stem sawfly</name>
    <dbReference type="NCBI Taxonomy" id="211228"/>
    <lineage>
        <taxon>Eukaryota</taxon>
        <taxon>Metazoa</taxon>
        <taxon>Ecdysozoa</taxon>
        <taxon>Arthropoda</taxon>
        <taxon>Hexapoda</taxon>
        <taxon>Insecta</taxon>
        <taxon>Pterygota</taxon>
        <taxon>Neoptera</taxon>
        <taxon>Endopterygota</taxon>
        <taxon>Hymenoptera</taxon>
        <taxon>Cephoidea</taxon>
        <taxon>Cephidae</taxon>
        <taxon>Cephus</taxon>
    </lineage>
</organism>
<sequence length="328" mass="37246">MLQIWLHIWVGTVIVFLVSRNIVSLDDSTKSILAGLNESCKNTTCLPGLQCNKNYICKVESDTCMSYRWSDNLWKPSCDEDGTWSAVQCKGEQLHGRCFCYNTNGSRIFGWSWWHSAGNMTCACSRRRDTLKNQGRENVTLHCSEDGNYEKLQCDSGLCWCVDPQTGEPTERAYPESMMTHLSCYDKDKIGSQYLRLCESMHIARLEVIDKLERHGRLYAHIDTVNCDGDGSYAYYSLNGSIVYCLWKNGMRIDLYQTPLSSILTVNCNCARDSYIYRQANLTFSLQCQSNGNYKPEQTSNGYPFCVDSDGYATTTLGSFGETLICKE</sequence>
<dbReference type="CDD" id="cd00191">
    <property type="entry name" value="TY"/>
    <property type="match status" value="1"/>
</dbReference>
<protein>
    <submittedName>
        <fullName evidence="9">Uncharacterized protein LOC107268836 isoform X1</fullName>
    </submittedName>
</protein>